<keyword evidence="5 9" id="KW-0418">Kinase</keyword>
<feature type="binding site" evidence="9">
    <location>
        <position position="82"/>
    </location>
    <ligand>
        <name>sn-glycerol 3-phosphate</name>
        <dbReference type="ChEBI" id="CHEBI:57597"/>
    </ligand>
</feature>
<feature type="binding site" evidence="9">
    <location>
        <position position="265"/>
    </location>
    <ligand>
        <name>ADP</name>
        <dbReference type="ChEBI" id="CHEBI:456216"/>
    </ligand>
</feature>
<dbReference type="GO" id="GO:0004370">
    <property type="term" value="F:glycerol kinase activity"/>
    <property type="evidence" value="ECO:0007669"/>
    <property type="project" value="UniProtKB-UniRule"/>
</dbReference>
<feature type="binding site" evidence="9">
    <location>
        <position position="308"/>
    </location>
    <ligand>
        <name>ADP</name>
        <dbReference type="ChEBI" id="CHEBI:456216"/>
    </ligand>
</feature>
<evidence type="ECO:0000259" key="11">
    <source>
        <dbReference type="Pfam" id="PF00370"/>
    </source>
</evidence>
<feature type="domain" description="Carbohydrate kinase FGGY C-terminal" evidence="12">
    <location>
        <begin position="260"/>
        <end position="448"/>
    </location>
</feature>
<dbReference type="EMBL" id="JACHCE010000012">
    <property type="protein sequence ID" value="MBB5639148.1"/>
    <property type="molecule type" value="Genomic_DNA"/>
</dbReference>
<dbReference type="PROSITE" id="PS00933">
    <property type="entry name" value="FGGY_KINASES_1"/>
    <property type="match status" value="1"/>
</dbReference>
<dbReference type="InterPro" id="IPR018484">
    <property type="entry name" value="FGGY_N"/>
</dbReference>
<comment type="caution">
    <text evidence="13">The sequence shown here is derived from an EMBL/GenBank/DDBJ whole genome shotgun (WGS) entry which is preliminary data.</text>
</comment>
<evidence type="ECO:0000259" key="12">
    <source>
        <dbReference type="Pfam" id="PF02782"/>
    </source>
</evidence>
<feature type="binding site" evidence="9">
    <location>
        <position position="12"/>
    </location>
    <ligand>
        <name>ADP</name>
        <dbReference type="ChEBI" id="CHEBI:456216"/>
    </ligand>
</feature>
<dbReference type="GO" id="GO:0006072">
    <property type="term" value="P:glycerol-3-phosphate metabolic process"/>
    <property type="evidence" value="ECO:0007669"/>
    <property type="project" value="InterPro"/>
</dbReference>
<comment type="pathway">
    <text evidence="1 9">Polyol metabolism; glycerol degradation via glycerol kinase pathway; sn-glycerol 3-phosphate from glycerol: step 1/1.</text>
</comment>
<feature type="binding site" evidence="9">
    <location>
        <position position="83"/>
    </location>
    <ligand>
        <name>glycerol</name>
        <dbReference type="ChEBI" id="CHEBI:17754"/>
    </ligand>
</feature>
<feature type="binding site" evidence="9">
    <location>
        <position position="244"/>
    </location>
    <ligand>
        <name>glycerol</name>
        <dbReference type="ChEBI" id="CHEBI:17754"/>
    </ligand>
</feature>
<feature type="binding site" evidence="9">
    <location>
        <position position="83"/>
    </location>
    <ligand>
        <name>sn-glycerol 3-phosphate</name>
        <dbReference type="ChEBI" id="CHEBI:57597"/>
    </ligand>
</feature>
<sequence length="504" mass="55674">MEDYILALDQGTTSSRAIIFDHKGQIKSTAQKEFTQIFPQSGWVEHDPNEIWSTQASVAAEATVKMGINGSNIKAIGITNQRETTIVWDRETGEPVYNAIVWQDRRTAEFCDQLKKDGKTDLVRSKTGLVIDSYFSGTKIKWILDNVEGARDRANKGELAFGTVDSWLVWKFTRGHVHVTDITNASRTMLFNIRTQQWDDELLELLDIPKSMLPEVKQSSEIYGETTTTIFASKIPIAGIAGDQHAALFGQMCIEKAMVKNTYGTGCFMLMNIGDEFIESKNNLLTTVAWKINGKIQYAFEGSIFIGGAVVQWLRDGLGVIKKSSEVEKLAASVKDTQGVYFVPAFAGLGAPYWKPDARGTIVGLSRGTTSAHIALAALESIAYQTMDVLKAMEADAGMEIKELRVDGGATANDLLMQFQSNLLNCKVIRPNVVETTALGAAYLAGLAVGFWDSVEEIQQLWKSEKEFVPTGDQAVIKKGIKDWKRAIHATQSWNDDLSETDSN</sequence>
<comment type="activity regulation">
    <text evidence="9">Inhibited by fructose 1,6-bisphosphate (FBP).</text>
</comment>
<feature type="binding site" evidence="9">
    <location>
        <position position="14"/>
    </location>
    <ligand>
        <name>ATP</name>
        <dbReference type="ChEBI" id="CHEBI:30616"/>
    </ligand>
</feature>
<protein>
    <recommendedName>
        <fullName evidence="9">Glycerol kinase</fullName>
        <ecNumber evidence="9">2.7.1.30</ecNumber>
    </recommendedName>
    <alternativeName>
        <fullName evidence="9">ATP:glycerol 3-phosphotransferase</fullName>
    </alternativeName>
    <alternativeName>
        <fullName evidence="9">Glycerokinase</fullName>
        <shortName evidence="9">GK</shortName>
    </alternativeName>
</protein>
<feature type="binding site" evidence="9">
    <location>
        <position position="312"/>
    </location>
    <ligand>
        <name>ATP</name>
        <dbReference type="ChEBI" id="CHEBI:30616"/>
    </ligand>
</feature>
<evidence type="ECO:0000256" key="5">
    <source>
        <dbReference type="ARBA" id="ARBA00022777"/>
    </source>
</evidence>
<dbReference type="SUPFAM" id="SSF53067">
    <property type="entry name" value="Actin-like ATPase domain"/>
    <property type="match status" value="2"/>
</dbReference>
<dbReference type="PROSITE" id="PS00445">
    <property type="entry name" value="FGGY_KINASES_2"/>
    <property type="match status" value="1"/>
</dbReference>
<evidence type="ECO:0000256" key="7">
    <source>
        <dbReference type="ARBA" id="ARBA00022840"/>
    </source>
</evidence>
<gene>
    <name evidence="9" type="primary">glpK</name>
    <name evidence="13" type="ORF">HDE68_005089</name>
</gene>
<dbReference type="RefSeq" id="WP_183885137.1">
    <property type="nucleotide sequence ID" value="NZ_JACHCE010000012.1"/>
</dbReference>
<dbReference type="Gene3D" id="3.30.420.40">
    <property type="match status" value="2"/>
</dbReference>
<feature type="binding site" evidence="9">
    <location>
        <position position="13"/>
    </location>
    <ligand>
        <name>ATP</name>
        <dbReference type="ChEBI" id="CHEBI:30616"/>
    </ligand>
</feature>
<dbReference type="Proteomes" id="UP000537204">
    <property type="component" value="Unassembled WGS sequence"/>
</dbReference>
<dbReference type="HAMAP" id="MF_00186">
    <property type="entry name" value="Glycerol_kin"/>
    <property type="match status" value="1"/>
</dbReference>
<evidence type="ECO:0000256" key="1">
    <source>
        <dbReference type="ARBA" id="ARBA00005190"/>
    </source>
</evidence>
<evidence type="ECO:0000256" key="2">
    <source>
        <dbReference type="ARBA" id="ARBA00009156"/>
    </source>
</evidence>
<feature type="binding site" evidence="9">
    <location>
        <position position="243"/>
    </location>
    <ligand>
        <name>sn-glycerol 3-phosphate</name>
        <dbReference type="ChEBI" id="CHEBI:57597"/>
    </ligand>
</feature>
<dbReference type="InterPro" id="IPR005999">
    <property type="entry name" value="Glycerol_kin"/>
</dbReference>
<evidence type="ECO:0000313" key="13">
    <source>
        <dbReference type="EMBL" id="MBB5639148.1"/>
    </source>
</evidence>
<keyword evidence="3 9" id="KW-0808">Transferase</keyword>
<feature type="binding site" evidence="9">
    <location>
        <position position="134"/>
    </location>
    <ligand>
        <name>sn-glycerol 3-phosphate</name>
        <dbReference type="ChEBI" id="CHEBI:57597"/>
    </ligand>
</feature>
<feature type="binding site" evidence="9">
    <location>
        <position position="265"/>
    </location>
    <ligand>
        <name>ATP</name>
        <dbReference type="ChEBI" id="CHEBI:30616"/>
    </ligand>
</feature>
<reference evidence="13 14" key="1">
    <citation type="submission" date="2020-08" db="EMBL/GenBank/DDBJ databases">
        <title>Genomic Encyclopedia of Type Strains, Phase IV (KMG-V): Genome sequencing to study the core and pangenomes of soil and plant-associated prokaryotes.</title>
        <authorList>
            <person name="Whitman W."/>
        </authorList>
    </citation>
    <scope>NUCLEOTIDE SEQUENCE [LARGE SCALE GENOMIC DNA]</scope>
    <source>
        <strain evidence="13 14">S3M1</strain>
    </source>
</reference>
<dbReference type="CDD" id="cd07786">
    <property type="entry name" value="FGGY_EcGK_like"/>
    <property type="match status" value="1"/>
</dbReference>
<dbReference type="GO" id="GO:0019563">
    <property type="term" value="P:glycerol catabolic process"/>
    <property type="evidence" value="ECO:0007669"/>
    <property type="project" value="UniProtKB-UniRule"/>
</dbReference>
<evidence type="ECO:0000256" key="3">
    <source>
        <dbReference type="ARBA" id="ARBA00022679"/>
    </source>
</evidence>
<feature type="binding site" evidence="9">
    <location>
        <position position="409"/>
    </location>
    <ligand>
        <name>ADP</name>
        <dbReference type="ChEBI" id="CHEBI:456216"/>
    </ligand>
</feature>
<dbReference type="GO" id="GO:0005524">
    <property type="term" value="F:ATP binding"/>
    <property type="evidence" value="ECO:0007669"/>
    <property type="project" value="UniProtKB-UniRule"/>
</dbReference>
<feature type="binding site" evidence="9">
    <location>
        <position position="12"/>
    </location>
    <ligand>
        <name>ATP</name>
        <dbReference type="ChEBI" id="CHEBI:30616"/>
    </ligand>
</feature>
<dbReference type="InterPro" id="IPR000577">
    <property type="entry name" value="Carb_kinase_FGGY"/>
</dbReference>
<dbReference type="PANTHER" id="PTHR10196">
    <property type="entry name" value="SUGAR KINASE"/>
    <property type="match status" value="1"/>
</dbReference>
<keyword evidence="7 9" id="KW-0067">ATP-binding</keyword>
<dbReference type="NCBIfam" id="TIGR01311">
    <property type="entry name" value="glycerol_kin"/>
    <property type="match status" value="1"/>
</dbReference>
<organism evidence="13 14">
    <name type="scientific">Pedobacter cryoconitis</name>
    <dbReference type="NCBI Taxonomy" id="188932"/>
    <lineage>
        <taxon>Bacteria</taxon>
        <taxon>Pseudomonadati</taxon>
        <taxon>Bacteroidota</taxon>
        <taxon>Sphingobacteriia</taxon>
        <taxon>Sphingobacteriales</taxon>
        <taxon>Sphingobacteriaceae</taxon>
        <taxon>Pedobacter</taxon>
    </lineage>
</organism>
<dbReference type="UniPathway" id="UPA00618">
    <property type="reaction ID" value="UER00672"/>
</dbReference>
<dbReference type="EC" id="2.7.1.30" evidence="9"/>
<feature type="binding site" evidence="9">
    <location>
        <position position="243"/>
    </location>
    <ligand>
        <name>glycerol</name>
        <dbReference type="ChEBI" id="CHEBI:17754"/>
    </ligand>
</feature>
<proteinExistence type="inferred from homology"/>
<evidence type="ECO:0000313" key="14">
    <source>
        <dbReference type="Proteomes" id="UP000537204"/>
    </source>
</evidence>
<dbReference type="InterPro" id="IPR018485">
    <property type="entry name" value="FGGY_C"/>
</dbReference>
<feature type="binding site" evidence="9">
    <location>
        <position position="82"/>
    </location>
    <ligand>
        <name>glycerol</name>
        <dbReference type="ChEBI" id="CHEBI:17754"/>
    </ligand>
</feature>
<dbReference type="AlphaFoldDB" id="A0A7W8ZSC1"/>
<feature type="binding site" evidence="9">
    <location>
        <position position="308"/>
    </location>
    <ligand>
        <name>ATP</name>
        <dbReference type="ChEBI" id="CHEBI:30616"/>
    </ligand>
</feature>
<comment type="similarity">
    <text evidence="2 9 10">Belongs to the FGGY kinase family.</text>
</comment>
<dbReference type="GO" id="GO:0005829">
    <property type="term" value="C:cytosol"/>
    <property type="evidence" value="ECO:0007669"/>
    <property type="project" value="TreeGrafter"/>
</dbReference>
<dbReference type="InterPro" id="IPR018483">
    <property type="entry name" value="Carb_kinase_FGGY_CS"/>
</dbReference>
<comment type="catalytic activity">
    <reaction evidence="8 9">
        <text>glycerol + ATP = sn-glycerol 3-phosphate + ADP + H(+)</text>
        <dbReference type="Rhea" id="RHEA:21644"/>
        <dbReference type="ChEBI" id="CHEBI:15378"/>
        <dbReference type="ChEBI" id="CHEBI:17754"/>
        <dbReference type="ChEBI" id="CHEBI:30616"/>
        <dbReference type="ChEBI" id="CHEBI:57597"/>
        <dbReference type="ChEBI" id="CHEBI:456216"/>
        <dbReference type="EC" id="2.7.1.30"/>
    </reaction>
</comment>
<evidence type="ECO:0000256" key="8">
    <source>
        <dbReference type="ARBA" id="ARBA00052101"/>
    </source>
</evidence>
<dbReference type="PIRSF" id="PIRSF000538">
    <property type="entry name" value="GlpK"/>
    <property type="match status" value="1"/>
</dbReference>
<dbReference type="InterPro" id="IPR043129">
    <property type="entry name" value="ATPase_NBD"/>
</dbReference>
<accession>A0A7W8ZSC1</accession>
<feature type="binding site" evidence="9">
    <location>
        <position position="12"/>
    </location>
    <ligand>
        <name>sn-glycerol 3-phosphate</name>
        <dbReference type="ChEBI" id="CHEBI:57597"/>
    </ligand>
</feature>
<keyword evidence="6 9" id="KW-0319">Glycerol metabolism</keyword>
<feature type="binding site" evidence="9">
    <location>
        <position position="134"/>
    </location>
    <ligand>
        <name>glycerol</name>
        <dbReference type="ChEBI" id="CHEBI:17754"/>
    </ligand>
</feature>
<feature type="binding site" evidence="9">
    <location>
        <position position="409"/>
    </location>
    <ligand>
        <name>ATP</name>
        <dbReference type="ChEBI" id="CHEBI:30616"/>
    </ligand>
</feature>
<evidence type="ECO:0000256" key="6">
    <source>
        <dbReference type="ARBA" id="ARBA00022798"/>
    </source>
</evidence>
<feature type="binding site" evidence="9">
    <location>
        <position position="16"/>
    </location>
    <ligand>
        <name>ADP</name>
        <dbReference type="ChEBI" id="CHEBI:456216"/>
    </ligand>
</feature>
<feature type="domain" description="Carbohydrate kinase FGGY N-terminal" evidence="11">
    <location>
        <begin position="4"/>
        <end position="250"/>
    </location>
</feature>
<evidence type="ECO:0000256" key="10">
    <source>
        <dbReference type="RuleBase" id="RU003733"/>
    </source>
</evidence>
<evidence type="ECO:0000256" key="9">
    <source>
        <dbReference type="HAMAP-Rule" id="MF_00186"/>
    </source>
</evidence>
<dbReference type="FunFam" id="3.30.420.40:FF:000008">
    <property type="entry name" value="Glycerol kinase"/>
    <property type="match status" value="1"/>
</dbReference>
<dbReference type="Pfam" id="PF00370">
    <property type="entry name" value="FGGY_N"/>
    <property type="match status" value="1"/>
</dbReference>
<feature type="binding site" evidence="9">
    <location>
        <position position="413"/>
    </location>
    <ligand>
        <name>ADP</name>
        <dbReference type="ChEBI" id="CHEBI:456216"/>
    </ligand>
</feature>
<comment type="function">
    <text evidence="9">Key enzyme in the regulation of glycerol uptake and metabolism. Catalyzes the phosphorylation of glycerol to yield sn-glycerol 3-phosphate.</text>
</comment>
<keyword evidence="4 9" id="KW-0547">Nucleotide-binding</keyword>
<dbReference type="PANTHER" id="PTHR10196:SF69">
    <property type="entry name" value="GLYCEROL KINASE"/>
    <property type="match status" value="1"/>
</dbReference>
<dbReference type="FunFam" id="3.30.420.40:FF:000007">
    <property type="entry name" value="Glycerol kinase"/>
    <property type="match status" value="1"/>
</dbReference>
<dbReference type="Pfam" id="PF02782">
    <property type="entry name" value="FGGY_C"/>
    <property type="match status" value="1"/>
</dbReference>
<dbReference type="NCBIfam" id="NF000756">
    <property type="entry name" value="PRK00047.1"/>
    <property type="match status" value="1"/>
</dbReference>
<name>A0A7W8ZSC1_9SPHI</name>
<evidence type="ECO:0000256" key="4">
    <source>
        <dbReference type="ARBA" id="ARBA00022741"/>
    </source>
</evidence>